<dbReference type="PANTHER" id="PTHR35534">
    <property type="entry name" value="50S RIBOSOMAL PROTEIN L32"/>
    <property type="match status" value="1"/>
</dbReference>
<evidence type="ECO:0000256" key="1">
    <source>
        <dbReference type="ARBA" id="ARBA00008560"/>
    </source>
</evidence>
<evidence type="ECO:0000256" key="2">
    <source>
        <dbReference type="ARBA" id="ARBA00022980"/>
    </source>
</evidence>
<protein>
    <recommendedName>
        <fullName evidence="4 5">Large ribosomal subunit protein bL32</fullName>
    </recommendedName>
</protein>
<sequence length="59" mass="6956">MAVPKRKTSKARRDKRRASSYRLNKATFSECPQCHEPKQPHRVCRNCGYYDGREVMVVE</sequence>
<evidence type="ECO:0000313" key="6">
    <source>
        <dbReference type="EMBL" id="TFZ39589.1"/>
    </source>
</evidence>
<gene>
    <name evidence="5" type="primary">rpmF</name>
    <name evidence="6" type="ORF">E4100_08170</name>
</gene>
<dbReference type="Gene3D" id="1.20.5.640">
    <property type="entry name" value="Single helix bin"/>
    <property type="match status" value="1"/>
</dbReference>
<dbReference type="InterPro" id="IPR044957">
    <property type="entry name" value="Ribosomal_bL32_bact"/>
</dbReference>
<dbReference type="EMBL" id="SRIB01000011">
    <property type="protein sequence ID" value="TFZ39589.1"/>
    <property type="molecule type" value="Genomic_DNA"/>
</dbReference>
<comment type="caution">
    <text evidence="6">The sequence shown here is derived from an EMBL/GenBank/DDBJ whole genome shotgun (WGS) entry which is preliminary data.</text>
</comment>
<dbReference type="InterPro" id="IPR011332">
    <property type="entry name" value="Ribosomal_zn-bd"/>
</dbReference>
<dbReference type="GO" id="GO:0006412">
    <property type="term" value="P:translation"/>
    <property type="evidence" value="ECO:0007669"/>
    <property type="project" value="UniProtKB-UniRule"/>
</dbReference>
<evidence type="ECO:0000313" key="7">
    <source>
        <dbReference type="Proteomes" id="UP000298381"/>
    </source>
</evidence>
<keyword evidence="7" id="KW-1185">Reference proteome</keyword>
<dbReference type="PANTHER" id="PTHR35534:SF1">
    <property type="entry name" value="LARGE RIBOSOMAL SUBUNIT PROTEIN BL32"/>
    <property type="match status" value="1"/>
</dbReference>
<proteinExistence type="inferred from homology"/>
<evidence type="ECO:0000256" key="5">
    <source>
        <dbReference type="HAMAP-Rule" id="MF_00340"/>
    </source>
</evidence>
<dbReference type="GO" id="GO:0015934">
    <property type="term" value="C:large ribosomal subunit"/>
    <property type="evidence" value="ECO:0007669"/>
    <property type="project" value="InterPro"/>
</dbReference>
<dbReference type="SUPFAM" id="SSF57829">
    <property type="entry name" value="Zn-binding ribosomal proteins"/>
    <property type="match status" value="1"/>
</dbReference>
<evidence type="ECO:0000256" key="4">
    <source>
        <dbReference type="ARBA" id="ARBA00035178"/>
    </source>
</evidence>
<dbReference type="Pfam" id="PF01783">
    <property type="entry name" value="Ribosomal_L32p"/>
    <property type="match status" value="1"/>
</dbReference>
<dbReference type="HAMAP" id="MF_00340">
    <property type="entry name" value="Ribosomal_bL32"/>
    <property type="match status" value="1"/>
</dbReference>
<dbReference type="NCBIfam" id="TIGR01031">
    <property type="entry name" value="rpmF_bact"/>
    <property type="match status" value="1"/>
</dbReference>
<dbReference type="OrthoDB" id="9812874at2"/>
<dbReference type="InterPro" id="IPR002677">
    <property type="entry name" value="Ribosomal_bL32"/>
</dbReference>
<reference evidence="6 7" key="1">
    <citation type="submission" date="2019-03" db="EMBL/GenBank/DDBJ databases">
        <title>Draft genome sequence data and analysis of a Fermenting Bacterium, Soehngenia longevitae strain 1933PT, isolated from petroleum reservoir in Azerbaijan.</title>
        <authorList>
            <person name="Grouzdev D.S."/>
            <person name="Bidzhieva S.K."/>
            <person name="Sokolova D.S."/>
            <person name="Tourova T.P."/>
            <person name="Poltaraus A.B."/>
            <person name="Nazina T.N."/>
        </authorList>
    </citation>
    <scope>NUCLEOTIDE SEQUENCE [LARGE SCALE GENOMIC DNA]</scope>
    <source>
        <strain evidence="6 7">1933P</strain>
    </source>
</reference>
<keyword evidence="2 5" id="KW-0689">Ribosomal protein</keyword>
<keyword evidence="3 5" id="KW-0687">Ribonucleoprotein</keyword>
<comment type="similarity">
    <text evidence="1 5">Belongs to the bacterial ribosomal protein bL32 family.</text>
</comment>
<dbReference type="Proteomes" id="UP000298381">
    <property type="component" value="Unassembled WGS sequence"/>
</dbReference>
<name>A0A4Z0D4Y5_9FIRM</name>
<dbReference type="RefSeq" id="WP_135271553.1">
    <property type="nucleotide sequence ID" value="NZ_SRIB01000011.1"/>
</dbReference>
<organism evidence="6 7">
    <name type="scientific">Soehngenia longivitae</name>
    <dbReference type="NCBI Taxonomy" id="2562294"/>
    <lineage>
        <taxon>Bacteria</taxon>
        <taxon>Bacillati</taxon>
        <taxon>Bacillota</taxon>
        <taxon>Tissierellia</taxon>
        <taxon>Tissierellales</taxon>
        <taxon>Tissierellaceae</taxon>
        <taxon>Soehngenia</taxon>
    </lineage>
</organism>
<dbReference type="GO" id="GO:0003735">
    <property type="term" value="F:structural constituent of ribosome"/>
    <property type="evidence" value="ECO:0007669"/>
    <property type="project" value="InterPro"/>
</dbReference>
<evidence type="ECO:0000256" key="3">
    <source>
        <dbReference type="ARBA" id="ARBA00023274"/>
    </source>
</evidence>
<dbReference type="AlphaFoldDB" id="A0A4Z0D4Y5"/>
<accession>A0A4Z0D4Y5</accession>